<dbReference type="EMBL" id="KK853191">
    <property type="protein sequence ID" value="KDR10016.1"/>
    <property type="molecule type" value="Genomic_DNA"/>
</dbReference>
<dbReference type="Proteomes" id="UP000027135">
    <property type="component" value="Unassembled WGS sequence"/>
</dbReference>
<dbReference type="InParanoid" id="A0A067QVQ4"/>
<protein>
    <submittedName>
        <fullName evidence="1">Uncharacterized protein</fullName>
    </submittedName>
</protein>
<evidence type="ECO:0000313" key="2">
    <source>
        <dbReference type="Proteomes" id="UP000027135"/>
    </source>
</evidence>
<keyword evidence="2" id="KW-1185">Reference proteome</keyword>
<evidence type="ECO:0000313" key="1">
    <source>
        <dbReference type="EMBL" id="KDR10016.1"/>
    </source>
</evidence>
<proteinExistence type="predicted"/>
<organism evidence="1 2">
    <name type="scientific">Zootermopsis nevadensis</name>
    <name type="common">Dampwood termite</name>
    <dbReference type="NCBI Taxonomy" id="136037"/>
    <lineage>
        <taxon>Eukaryota</taxon>
        <taxon>Metazoa</taxon>
        <taxon>Ecdysozoa</taxon>
        <taxon>Arthropoda</taxon>
        <taxon>Hexapoda</taxon>
        <taxon>Insecta</taxon>
        <taxon>Pterygota</taxon>
        <taxon>Neoptera</taxon>
        <taxon>Polyneoptera</taxon>
        <taxon>Dictyoptera</taxon>
        <taxon>Blattodea</taxon>
        <taxon>Blattoidea</taxon>
        <taxon>Termitoidae</taxon>
        <taxon>Termopsidae</taxon>
        <taxon>Zootermopsis</taxon>
    </lineage>
</organism>
<name>A0A067QVQ4_ZOONE</name>
<reference evidence="1 2" key="1">
    <citation type="journal article" date="2014" name="Nat. Commun.">
        <title>Molecular traces of alternative social organization in a termite genome.</title>
        <authorList>
            <person name="Terrapon N."/>
            <person name="Li C."/>
            <person name="Robertson H.M."/>
            <person name="Ji L."/>
            <person name="Meng X."/>
            <person name="Booth W."/>
            <person name="Chen Z."/>
            <person name="Childers C.P."/>
            <person name="Glastad K.M."/>
            <person name="Gokhale K."/>
            <person name="Gowin J."/>
            <person name="Gronenberg W."/>
            <person name="Hermansen R.A."/>
            <person name="Hu H."/>
            <person name="Hunt B.G."/>
            <person name="Huylmans A.K."/>
            <person name="Khalil S.M."/>
            <person name="Mitchell R.D."/>
            <person name="Munoz-Torres M.C."/>
            <person name="Mustard J.A."/>
            <person name="Pan H."/>
            <person name="Reese J.T."/>
            <person name="Scharf M.E."/>
            <person name="Sun F."/>
            <person name="Vogel H."/>
            <person name="Xiao J."/>
            <person name="Yang W."/>
            <person name="Yang Z."/>
            <person name="Yang Z."/>
            <person name="Zhou J."/>
            <person name="Zhu J."/>
            <person name="Brent C.S."/>
            <person name="Elsik C.G."/>
            <person name="Goodisman M.A."/>
            <person name="Liberles D.A."/>
            <person name="Roe R.M."/>
            <person name="Vargo E.L."/>
            <person name="Vilcinskas A."/>
            <person name="Wang J."/>
            <person name="Bornberg-Bauer E."/>
            <person name="Korb J."/>
            <person name="Zhang G."/>
            <person name="Liebig J."/>
        </authorList>
    </citation>
    <scope>NUCLEOTIDE SEQUENCE [LARGE SCALE GENOMIC DNA]</scope>
    <source>
        <tissue evidence="1">Whole organism</tissue>
    </source>
</reference>
<accession>A0A067QVQ4</accession>
<sequence>MKQASSYPFPKVPPYLYPRWLTGHSPITNNTISHQRLQEFGQLLLIMCSIATRCLYQHVEWKLSNWSLKFEIRCCSIQR</sequence>
<gene>
    <name evidence="1" type="ORF">L798_15677</name>
</gene>
<dbReference type="AlphaFoldDB" id="A0A067QVQ4"/>